<dbReference type="AlphaFoldDB" id="A0A8H7PDV5"/>
<reference evidence="2" key="1">
    <citation type="submission" date="2020-12" db="EMBL/GenBank/DDBJ databases">
        <title>Metabolic potential, ecology and presence of endohyphal bacteria is reflected in genomic diversity of Mucoromycotina.</title>
        <authorList>
            <person name="Muszewska A."/>
            <person name="Okrasinska A."/>
            <person name="Steczkiewicz K."/>
            <person name="Drgas O."/>
            <person name="Orlowska M."/>
            <person name="Perlinska-Lenart U."/>
            <person name="Aleksandrzak-Piekarczyk T."/>
            <person name="Szatraj K."/>
            <person name="Zielenkiewicz U."/>
            <person name="Pilsyk S."/>
            <person name="Malc E."/>
            <person name="Mieczkowski P."/>
            <person name="Kruszewska J.S."/>
            <person name="Biernat P."/>
            <person name="Pawlowska J."/>
        </authorList>
    </citation>
    <scope>NUCLEOTIDE SEQUENCE</scope>
    <source>
        <strain evidence="2">WA0000051536</strain>
    </source>
</reference>
<protein>
    <recommendedName>
        <fullName evidence="1">Reverse transcriptase zinc-binding domain-containing protein</fullName>
    </recommendedName>
</protein>
<comment type="caution">
    <text evidence="2">The sequence shown here is derived from an EMBL/GenBank/DDBJ whole genome shotgun (WGS) entry which is preliminary data.</text>
</comment>
<feature type="domain" description="Reverse transcriptase zinc-binding" evidence="1">
    <location>
        <begin position="195"/>
        <end position="263"/>
    </location>
</feature>
<dbReference type="Pfam" id="PF13966">
    <property type="entry name" value="zf-RVT"/>
    <property type="match status" value="1"/>
</dbReference>
<evidence type="ECO:0000313" key="2">
    <source>
        <dbReference type="EMBL" id="KAG2172122.1"/>
    </source>
</evidence>
<name>A0A8H7PDV5_9FUNG</name>
<sequence>MPEPDNDLLAQDIPIFCELLHRSPTFDIIWILLGKLPKIQITEEWKKYLLHVPVIEAVVPADPTVIPIKVSIRHLVSEYYDWNRVTKRLEPYDNNGQKVGRLKALTKGISERHWFWHKAVRRAMEGSTAPYVDKNLPVLLKEWGLFPEMKDSRPILVAKPGDLRTYWEEQEAHKKKKDDIPLRINGLGSPAISGKAWKFFWNMDIPHAIRTPWWRTLQQKIPTKERLHNIFPGEHTTTCRICQKEKESDKHFWVDCEHKWKFWVRMMNFKKIPPEIRLKDKVWSMIFLQQTKPQDEHILSEIGRVMLAIWITHWNCIK</sequence>
<organism evidence="2 3">
    <name type="scientific">Umbelopsis vinacea</name>
    <dbReference type="NCBI Taxonomy" id="44442"/>
    <lineage>
        <taxon>Eukaryota</taxon>
        <taxon>Fungi</taxon>
        <taxon>Fungi incertae sedis</taxon>
        <taxon>Mucoromycota</taxon>
        <taxon>Mucoromycotina</taxon>
        <taxon>Umbelopsidomycetes</taxon>
        <taxon>Umbelopsidales</taxon>
        <taxon>Umbelopsidaceae</taxon>
        <taxon>Umbelopsis</taxon>
    </lineage>
</organism>
<proteinExistence type="predicted"/>
<gene>
    <name evidence="2" type="ORF">INT44_004744</name>
</gene>
<evidence type="ECO:0000313" key="3">
    <source>
        <dbReference type="Proteomes" id="UP000612746"/>
    </source>
</evidence>
<dbReference type="Proteomes" id="UP000612746">
    <property type="component" value="Unassembled WGS sequence"/>
</dbReference>
<evidence type="ECO:0000259" key="1">
    <source>
        <dbReference type="Pfam" id="PF13966"/>
    </source>
</evidence>
<accession>A0A8H7PDV5</accession>
<keyword evidence="3" id="KW-1185">Reference proteome</keyword>
<dbReference type="InterPro" id="IPR026960">
    <property type="entry name" value="RVT-Znf"/>
</dbReference>
<dbReference type="EMBL" id="JAEPRA010000027">
    <property type="protein sequence ID" value="KAG2172122.1"/>
    <property type="molecule type" value="Genomic_DNA"/>
</dbReference>